<keyword evidence="1" id="KW-0472">Membrane</keyword>
<comment type="caution">
    <text evidence="2">The sequence shown here is derived from an EMBL/GenBank/DDBJ whole genome shotgun (WGS) entry which is preliminary data.</text>
</comment>
<evidence type="ECO:0000313" key="2">
    <source>
        <dbReference type="EMBL" id="MWB96858.1"/>
    </source>
</evidence>
<dbReference type="Proteomes" id="UP000471501">
    <property type="component" value="Unassembled WGS sequence"/>
</dbReference>
<feature type="transmembrane region" description="Helical" evidence="1">
    <location>
        <begin position="177"/>
        <end position="195"/>
    </location>
</feature>
<reference evidence="2 3" key="1">
    <citation type="submission" date="2019-12" db="EMBL/GenBank/DDBJ databases">
        <authorList>
            <person name="Kim Y.S."/>
        </authorList>
    </citation>
    <scope>NUCLEOTIDE SEQUENCE [LARGE SCALE GENOMIC DNA]</scope>
    <source>
        <strain evidence="2 3">GA093</strain>
    </source>
</reference>
<dbReference type="EMBL" id="WSTB01000020">
    <property type="protein sequence ID" value="MWB96858.1"/>
    <property type="molecule type" value="Genomic_DNA"/>
</dbReference>
<keyword evidence="3" id="KW-1185">Reference proteome</keyword>
<sequence length="299" mass="34749">MEKITIEDYKFAIQEKFKDFLINEKSKLSPALARGICIRRCDNELSNSDEKVFGDFFELKKTESLKKAIQLFDISKFRTIILFLKGKVNTEDPDRIEIAAILVDFKPRPYKTFNEAKGEVSKKETKKELITEDDIQYSPVYNPENNNPSENLKPKADTIQNQASKNPFFRRIKNEKYGIAAGIFLIGAITFFMFFNNNDNCMVWKDDHYEAVSCDAITETQSFVATPVLKREDDLVNNFQKIKVCDTTNFFKLGKPCIWYGKSFKGEYEFFSAPGLHPETRKTLRPITSYMIRKHIKNK</sequence>
<gene>
    <name evidence="2" type="ORF">GON26_21060</name>
</gene>
<evidence type="ECO:0000256" key="1">
    <source>
        <dbReference type="SAM" id="Phobius"/>
    </source>
</evidence>
<proteinExistence type="predicted"/>
<organism evidence="2 3">
    <name type="scientific">Flavobacterium hydrocarbonoxydans</name>
    <dbReference type="NCBI Taxonomy" id="2683249"/>
    <lineage>
        <taxon>Bacteria</taxon>
        <taxon>Pseudomonadati</taxon>
        <taxon>Bacteroidota</taxon>
        <taxon>Flavobacteriia</taxon>
        <taxon>Flavobacteriales</taxon>
        <taxon>Flavobacteriaceae</taxon>
        <taxon>Flavobacterium</taxon>
    </lineage>
</organism>
<dbReference type="RefSeq" id="WP_160376742.1">
    <property type="nucleotide sequence ID" value="NZ_WSTB01000020.1"/>
</dbReference>
<evidence type="ECO:0000313" key="3">
    <source>
        <dbReference type="Proteomes" id="UP000471501"/>
    </source>
</evidence>
<dbReference type="AlphaFoldDB" id="A0A6I4NQY6"/>
<keyword evidence="1" id="KW-0812">Transmembrane</keyword>
<protein>
    <submittedName>
        <fullName evidence="2">Uncharacterized protein</fullName>
    </submittedName>
</protein>
<keyword evidence="1" id="KW-1133">Transmembrane helix</keyword>
<name>A0A6I4NQY6_9FLAO</name>
<accession>A0A6I4NQY6</accession>